<dbReference type="RefSeq" id="WP_203004049.1">
    <property type="nucleotide sequence ID" value="NZ_JADWYU010000190.1"/>
</dbReference>
<proteinExistence type="predicted"/>
<evidence type="ECO:0000256" key="1">
    <source>
        <dbReference type="SAM" id="MobiDB-lite"/>
    </source>
</evidence>
<protein>
    <submittedName>
        <fullName evidence="3">Uncharacterized protein</fullName>
    </submittedName>
</protein>
<keyword evidence="2" id="KW-0472">Membrane</keyword>
<organism evidence="3 4">
    <name type="scientific">Frankia nepalensis</name>
    <dbReference type="NCBI Taxonomy" id="1836974"/>
    <lineage>
        <taxon>Bacteria</taxon>
        <taxon>Bacillati</taxon>
        <taxon>Actinomycetota</taxon>
        <taxon>Actinomycetes</taxon>
        <taxon>Frankiales</taxon>
        <taxon>Frankiaceae</taxon>
        <taxon>Frankia</taxon>
    </lineage>
</organism>
<gene>
    <name evidence="3" type="ORF">I7412_37260</name>
</gene>
<dbReference type="Proteomes" id="UP000604475">
    <property type="component" value="Unassembled WGS sequence"/>
</dbReference>
<reference evidence="3" key="1">
    <citation type="submission" date="2020-12" db="EMBL/GenBank/DDBJ databases">
        <title>Genomic characterization of non-nitrogen-fixing Frankia strains.</title>
        <authorList>
            <person name="Carlos-Shanley C."/>
            <person name="Guerra T."/>
            <person name="Hahn D."/>
        </authorList>
    </citation>
    <scope>NUCLEOTIDE SEQUENCE</scope>
    <source>
        <strain evidence="3">CN6</strain>
    </source>
</reference>
<feature type="compositionally biased region" description="Low complexity" evidence="1">
    <location>
        <begin position="63"/>
        <end position="96"/>
    </location>
</feature>
<evidence type="ECO:0000313" key="4">
    <source>
        <dbReference type="Proteomes" id="UP000604475"/>
    </source>
</evidence>
<keyword evidence="2" id="KW-0812">Transmembrane</keyword>
<name>A0A937RTW2_9ACTN</name>
<accession>A0A937RTW2</accession>
<feature type="region of interest" description="Disordered" evidence="1">
    <location>
        <begin position="138"/>
        <end position="161"/>
    </location>
</feature>
<feature type="transmembrane region" description="Helical" evidence="2">
    <location>
        <begin position="114"/>
        <end position="135"/>
    </location>
</feature>
<evidence type="ECO:0000313" key="3">
    <source>
        <dbReference type="EMBL" id="MBL7632708.1"/>
    </source>
</evidence>
<sequence>MALLMSAAGALCAADVAKGQPAGGGPVVAAGSTVGFTLVGAGGRGDTGSVVVGVVVGGGFGSRGTEPAGPPEAGVAEGAGAVAGPAGPAGPAGAGARPTEQGDWLPFTGMMPPVLVALGALLLCGLGIILISVAAPRPATPDAGRRRGGTRVRPRAGRHRP</sequence>
<feature type="region of interest" description="Disordered" evidence="1">
    <location>
        <begin position="62"/>
        <end position="100"/>
    </location>
</feature>
<keyword evidence="2" id="KW-1133">Transmembrane helix</keyword>
<keyword evidence="4" id="KW-1185">Reference proteome</keyword>
<evidence type="ECO:0000256" key="2">
    <source>
        <dbReference type="SAM" id="Phobius"/>
    </source>
</evidence>
<comment type="caution">
    <text evidence="3">The sequence shown here is derived from an EMBL/GenBank/DDBJ whole genome shotgun (WGS) entry which is preliminary data.</text>
</comment>
<feature type="compositionally biased region" description="Basic residues" evidence="1">
    <location>
        <begin position="146"/>
        <end position="161"/>
    </location>
</feature>
<dbReference type="AlphaFoldDB" id="A0A937RTW2"/>
<dbReference type="EMBL" id="JAEACQ010000347">
    <property type="protein sequence ID" value="MBL7632708.1"/>
    <property type="molecule type" value="Genomic_DNA"/>
</dbReference>